<organism evidence="14 15">
    <name type="scientific">Romanomermis culicivorax</name>
    <name type="common">Nematode worm</name>
    <dbReference type="NCBI Taxonomy" id="13658"/>
    <lineage>
        <taxon>Eukaryota</taxon>
        <taxon>Metazoa</taxon>
        <taxon>Ecdysozoa</taxon>
        <taxon>Nematoda</taxon>
        <taxon>Enoplea</taxon>
        <taxon>Dorylaimia</taxon>
        <taxon>Mermithida</taxon>
        <taxon>Mermithoidea</taxon>
        <taxon>Mermithidae</taxon>
        <taxon>Romanomermis</taxon>
    </lineage>
</organism>
<keyword evidence="8" id="KW-0862">Zinc</keyword>
<keyword evidence="6" id="KW-0479">Metal-binding</keyword>
<protein>
    <recommendedName>
        <fullName evidence="5 11">2-amino-3-carboxymuconate-6-semialdehyde decarboxylase</fullName>
        <ecNumber evidence="4 11">4.1.1.45</ecNumber>
    </recommendedName>
    <alternativeName>
        <fullName evidence="10 11">Picolinate carboxylase</fullName>
    </alternativeName>
</protein>
<evidence type="ECO:0000256" key="3">
    <source>
        <dbReference type="ARBA" id="ARBA00011245"/>
    </source>
</evidence>
<keyword evidence="9 11" id="KW-0456">Lyase</keyword>
<evidence type="ECO:0000256" key="12">
    <source>
        <dbReference type="SAM" id="Phobius"/>
    </source>
</evidence>
<dbReference type="GO" id="GO:0001760">
    <property type="term" value="F:aminocarboxymuconate-semialdehyde decarboxylase activity"/>
    <property type="evidence" value="ECO:0007669"/>
    <property type="project" value="UniProtKB-UniRule"/>
</dbReference>
<dbReference type="Proteomes" id="UP000887565">
    <property type="component" value="Unplaced"/>
</dbReference>
<keyword evidence="12" id="KW-0812">Transmembrane</keyword>
<dbReference type="InterPro" id="IPR032466">
    <property type="entry name" value="Metal_Hydrolase"/>
</dbReference>
<evidence type="ECO:0000259" key="13">
    <source>
        <dbReference type="Pfam" id="PF04909"/>
    </source>
</evidence>
<evidence type="ECO:0000256" key="5">
    <source>
        <dbReference type="ARBA" id="ARBA00021214"/>
    </source>
</evidence>
<sequence length="159" mass="18018">MQMDGRMSKFWLPWLVGMPFETTVAVCSVLMGGVLHKFPKLKLCFAHGAGCYPSLKGRVEHGFNVRPDLCAQQCPQPPDQMCRNIYADSLVHDEKSLRMLIDSFGDDKIVLGTDYPFPLGEHEPGHLIETASFLDDRTKRKLLYENCANLLKLNDKLTF</sequence>
<evidence type="ECO:0000256" key="2">
    <source>
        <dbReference type="ARBA" id="ARBA00005871"/>
    </source>
</evidence>
<dbReference type="GO" id="GO:0016787">
    <property type="term" value="F:hydrolase activity"/>
    <property type="evidence" value="ECO:0007669"/>
    <property type="project" value="InterPro"/>
</dbReference>
<dbReference type="PANTHER" id="PTHR21240">
    <property type="entry name" value="2-AMINO-3-CARBOXYLMUCONATE-6-SEMIALDEHYDE DECARBOXYLASE"/>
    <property type="match status" value="1"/>
</dbReference>
<comment type="similarity">
    <text evidence="2">Belongs to the metallo-dependent hydrolases superfamily. ACMSD family.</text>
</comment>
<comment type="catalytic activity">
    <reaction evidence="11">
        <text>2-amino-3-carboxymuconate 6-semialdehyde + H(+) = 2-aminomuconate 6-semialdehyde + CO2</text>
        <dbReference type="Rhea" id="RHEA:16557"/>
        <dbReference type="ChEBI" id="CHEBI:15378"/>
        <dbReference type="ChEBI" id="CHEBI:16526"/>
        <dbReference type="ChEBI" id="CHEBI:77634"/>
        <dbReference type="ChEBI" id="CHEBI:77803"/>
        <dbReference type="EC" id="4.1.1.45"/>
    </reaction>
</comment>
<comment type="function">
    <text evidence="11">Converts alpha-amino-beta-carboxymuconate-epsilon-semialdehyde (ACMS) to alpha-aminomuconate semialdehyde (AMS).</text>
</comment>
<evidence type="ECO:0000256" key="6">
    <source>
        <dbReference type="ARBA" id="ARBA00022723"/>
    </source>
</evidence>
<dbReference type="GO" id="GO:0019748">
    <property type="term" value="P:secondary metabolic process"/>
    <property type="evidence" value="ECO:0007669"/>
    <property type="project" value="TreeGrafter"/>
</dbReference>
<name>A0A915L3L0_ROMCU</name>
<dbReference type="SUPFAM" id="SSF51556">
    <property type="entry name" value="Metallo-dependent hydrolases"/>
    <property type="match status" value="1"/>
</dbReference>
<dbReference type="GO" id="GO:0005829">
    <property type="term" value="C:cytosol"/>
    <property type="evidence" value="ECO:0007669"/>
    <property type="project" value="UniProtKB-UniRule"/>
</dbReference>
<dbReference type="GO" id="GO:1904985">
    <property type="term" value="P:negative regulation of quinolinate biosynthetic process"/>
    <property type="evidence" value="ECO:0007669"/>
    <property type="project" value="UniProtKB-UniRule"/>
</dbReference>
<evidence type="ECO:0000313" key="14">
    <source>
        <dbReference type="Proteomes" id="UP000887565"/>
    </source>
</evidence>
<dbReference type="AlphaFoldDB" id="A0A915L3L0"/>
<keyword evidence="12" id="KW-0472">Membrane</keyword>
<dbReference type="EC" id="4.1.1.45" evidence="4 11"/>
<dbReference type="Gene3D" id="3.20.20.140">
    <property type="entry name" value="Metal-dependent hydrolases"/>
    <property type="match status" value="1"/>
</dbReference>
<evidence type="ECO:0000256" key="4">
    <source>
        <dbReference type="ARBA" id="ARBA00012365"/>
    </source>
</evidence>
<evidence type="ECO:0000256" key="10">
    <source>
        <dbReference type="ARBA" id="ARBA00031120"/>
    </source>
</evidence>
<evidence type="ECO:0000313" key="15">
    <source>
        <dbReference type="WBParaSite" id="nRc.2.0.1.t45082-RA"/>
    </source>
</evidence>
<dbReference type="InterPro" id="IPR032465">
    <property type="entry name" value="ACMSD"/>
</dbReference>
<dbReference type="GO" id="GO:0046872">
    <property type="term" value="F:metal ion binding"/>
    <property type="evidence" value="ECO:0007669"/>
    <property type="project" value="UniProtKB-KW"/>
</dbReference>
<dbReference type="InterPro" id="IPR006680">
    <property type="entry name" value="Amidohydro-rel"/>
</dbReference>
<keyword evidence="14" id="KW-1185">Reference proteome</keyword>
<reference evidence="15" key="1">
    <citation type="submission" date="2022-11" db="UniProtKB">
        <authorList>
            <consortium name="WormBaseParasite"/>
        </authorList>
    </citation>
    <scope>IDENTIFICATION</scope>
</reference>
<dbReference type="WBParaSite" id="nRc.2.0.1.t45082-RA">
    <property type="protein sequence ID" value="nRc.2.0.1.t45082-RA"/>
    <property type="gene ID" value="nRc.2.0.1.g45082"/>
</dbReference>
<feature type="transmembrane region" description="Helical" evidence="12">
    <location>
        <begin position="12"/>
        <end position="35"/>
    </location>
</feature>
<evidence type="ECO:0000256" key="7">
    <source>
        <dbReference type="ARBA" id="ARBA00022793"/>
    </source>
</evidence>
<dbReference type="OMA" id="RVAHGYK"/>
<evidence type="ECO:0000256" key="8">
    <source>
        <dbReference type="ARBA" id="ARBA00022833"/>
    </source>
</evidence>
<evidence type="ECO:0000256" key="9">
    <source>
        <dbReference type="ARBA" id="ARBA00023239"/>
    </source>
</evidence>
<accession>A0A915L3L0</accession>
<keyword evidence="12" id="KW-1133">Transmembrane helix</keyword>
<dbReference type="PANTHER" id="PTHR21240:SF27">
    <property type="entry name" value="2-AMINO-3-CARBOXYMUCONATE-6-SEMIALDEHYDE DECARBOXYLASE"/>
    <property type="match status" value="1"/>
</dbReference>
<evidence type="ECO:0000256" key="1">
    <source>
        <dbReference type="ARBA" id="ARBA00005079"/>
    </source>
</evidence>
<feature type="domain" description="Amidohydrolase-related" evidence="13">
    <location>
        <begin position="16"/>
        <end position="153"/>
    </location>
</feature>
<evidence type="ECO:0000256" key="11">
    <source>
        <dbReference type="RuleBase" id="RU366045"/>
    </source>
</evidence>
<proteinExistence type="inferred from homology"/>
<keyword evidence="7 11" id="KW-0210">Decarboxylase</keyword>
<comment type="subunit">
    <text evidence="3 11">Monomer.</text>
</comment>
<comment type="pathway">
    <text evidence="1 11">Secondary metabolite metabolism; quinolate metabolism.</text>
</comment>
<dbReference type="Pfam" id="PF04909">
    <property type="entry name" value="Amidohydro_2"/>
    <property type="match status" value="1"/>
</dbReference>